<dbReference type="KEGG" id="rsin:B6N60_05190"/>
<dbReference type="InterPro" id="IPR000700">
    <property type="entry name" value="PAS-assoc_C"/>
</dbReference>
<evidence type="ECO:0000313" key="12">
    <source>
        <dbReference type="Proteomes" id="UP000683511"/>
    </source>
</evidence>
<evidence type="ECO:0000256" key="3">
    <source>
        <dbReference type="ARBA" id="ARBA00022553"/>
    </source>
</evidence>
<evidence type="ECO:0000256" key="6">
    <source>
        <dbReference type="ARBA" id="ARBA00023012"/>
    </source>
</evidence>
<keyword evidence="5 11" id="KW-0418">Kinase</keyword>
<dbReference type="SUPFAM" id="SSF55874">
    <property type="entry name" value="ATPase domain of HSP90 chaperone/DNA topoisomerase II/histidine kinase"/>
    <property type="match status" value="1"/>
</dbReference>
<dbReference type="GO" id="GO:0000155">
    <property type="term" value="F:phosphorelay sensor kinase activity"/>
    <property type="evidence" value="ECO:0007669"/>
    <property type="project" value="InterPro"/>
</dbReference>
<dbReference type="AlphaFoldDB" id="A0A975Y7L4"/>
<dbReference type="SMART" id="SM00388">
    <property type="entry name" value="HisKA"/>
    <property type="match status" value="1"/>
</dbReference>
<dbReference type="InterPro" id="IPR003594">
    <property type="entry name" value="HATPase_dom"/>
</dbReference>
<feature type="domain" description="PAS" evidence="9">
    <location>
        <begin position="252"/>
        <end position="293"/>
    </location>
</feature>
<dbReference type="SMART" id="SM00091">
    <property type="entry name" value="PAS"/>
    <property type="match status" value="2"/>
</dbReference>
<evidence type="ECO:0000259" key="9">
    <source>
        <dbReference type="PROSITE" id="PS50112"/>
    </source>
</evidence>
<feature type="domain" description="PAC" evidence="10">
    <location>
        <begin position="453"/>
        <end position="505"/>
    </location>
</feature>
<dbReference type="CDD" id="cd00130">
    <property type="entry name" value="PAS"/>
    <property type="match status" value="2"/>
</dbReference>
<keyword evidence="3" id="KW-0597">Phosphoprotein</keyword>
<dbReference type="Gene3D" id="1.10.287.130">
    <property type="match status" value="1"/>
</dbReference>
<dbReference type="PANTHER" id="PTHR43047">
    <property type="entry name" value="TWO-COMPONENT HISTIDINE PROTEIN KINASE"/>
    <property type="match status" value="1"/>
</dbReference>
<accession>A0A975Y7L4</accession>
<keyword evidence="6" id="KW-0902">Two-component regulatory system</keyword>
<feature type="transmembrane region" description="Helical" evidence="7">
    <location>
        <begin position="127"/>
        <end position="146"/>
    </location>
</feature>
<evidence type="ECO:0000256" key="1">
    <source>
        <dbReference type="ARBA" id="ARBA00000085"/>
    </source>
</evidence>
<keyword evidence="7" id="KW-0472">Membrane</keyword>
<feature type="transmembrane region" description="Helical" evidence="7">
    <location>
        <begin position="205"/>
        <end position="228"/>
    </location>
</feature>
<evidence type="ECO:0000256" key="4">
    <source>
        <dbReference type="ARBA" id="ARBA00022679"/>
    </source>
</evidence>
<organism evidence="11 12">
    <name type="scientific">Richelia sinica FACHB-800</name>
    <dbReference type="NCBI Taxonomy" id="1357546"/>
    <lineage>
        <taxon>Bacteria</taxon>
        <taxon>Bacillati</taxon>
        <taxon>Cyanobacteriota</taxon>
        <taxon>Cyanophyceae</taxon>
        <taxon>Nostocales</taxon>
        <taxon>Nostocaceae</taxon>
        <taxon>Richelia</taxon>
    </lineage>
</organism>
<keyword evidence="12" id="KW-1185">Reference proteome</keyword>
<keyword evidence="7" id="KW-0812">Transmembrane</keyword>
<dbReference type="PANTHER" id="PTHR43047:SF72">
    <property type="entry name" value="OSMOSENSING HISTIDINE PROTEIN KINASE SLN1"/>
    <property type="match status" value="1"/>
</dbReference>
<dbReference type="InterPro" id="IPR036890">
    <property type="entry name" value="HATPase_C_sf"/>
</dbReference>
<evidence type="ECO:0000256" key="2">
    <source>
        <dbReference type="ARBA" id="ARBA00012438"/>
    </source>
</evidence>
<dbReference type="NCBIfam" id="TIGR00229">
    <property type="entry name" value="sensory_box"/>
    <property type="match status" value="2"/>
</dbReference>
<dbReference type="Proteomes" id="UP000683511">
    <property type="component" value="Chromosome"/>
</dbReference>
<gene>
    <name evidence="11" type="ORF">B6N60_05190</name>
</gene>
<dbReference type="InterPro" id="IPR003661">
    <property type="entry name" value="HisK_dim/P_dom"/>
</dbReference>
<feature type="transmembrane region" description="Helical" evidence="7">
    <location>
        <begin position="98"/>
        <end position="115"/>
    </location>
</feature>
<dbReference type="RefSeq" id="WP_190601898.1">
    <property type="nucleotide sequence ID" value="NZ_CP021056.1"/>
</dbReference>
<feature type="domain" description="PAC" evidence="10">
    <location>
        <begin position="327"/>
        <end position="379"/>
    </location>
</feature>
<dbReference type="EC" id="2.7.13.3" evidence="2"/>
<dbReference type="InterPro" id="IPR036097">
    <property type="entry name" value="HisK_dim/P_sf"/>
</dbReference>
<dbReference type="GO" id="GO:0005886">
    <property type="term" value="C:plasma membrane"/>
    <property type="evidence" value="ECO:0007669"/>
    <property type="project" value="TreeGrafter"/>
</dbReference>
<comment type="catalytic activity">
    <reaction evidence="1">
        <text>ATP + protein L-histidine = ADP + protein N-phospho-L-histidine.</text>
        <dbReference type="EC" id="2.7.13.3"/>
    </reaction>
</comment>
<evidence type="ECO:0000259" key="10">
    <source>
        <dbReference type="PROSITE" id="PS50113"/>
    </source>
</evidence>
<dbReference type="EMBL" id="CP021056">
    <property type="protein sequence ID" value="QXE26458.1"/>
    <property type="molecule type" value="Genomic_DNA"/>
</dbReference>
<dbReference type="SMART" id="SM00387">
    <property type="entry name" value="HATPase_c"/>
    <property type="match status" value="1"/>
</dbReference>
<keyword evidence="7" id="KW-1133">Transmembrane helix</keyword>
<dbReference type="PROSITE" id="PS50113">
    <property type="entry name" value="PAC"/>
    <property type="match status" value="2"/>
</dbReference>
<feature type="transmembrane region" description="Helical" evidence="7">
    <location>
        <begin position="60"/>
        <end position="78"/>
    </location>
</feature>
<sequence>MNKFGIRVIAIGWRKVKKVWRTAFRTPTSTEAILAIYAPCPQEQEWLAFRHSFLWKRLNLWLWLALGCLLTFSLRNIYDFFFPLQELSQVSPVIKNQGIVINAFLLLILIICFGLHKTKFGRHYPGWLFLGSSLSLSLSTQLFATFKGVALPDTFGWTLLFLSQATIMPVCWQLHLISQLGVLGYYFGINTILKLNTGLPHHPELYSVTFILYIFWFCAICDISIYLYDRLQRSEFYARRELESACQQLKVAEVKYRSIFENAVEGIFQSSLDGHYITANRALAKIYGFSSPEEVTANFTNIESQLYVDPNRRAEFIRLIEEKGIVSGFESQIYRCDGSIVWISEKAYGVRDEKGKVLYYEGWIEDITQRKQAEEALQEQLNFLQVLIDTIPTPVYYKNSCGIYLGCNKAFELALGLSKEDILGKTDYDLAPKELADQYQTADRELLVSQQVHSYESSVIFADCTAHDVIFYKAAFAKADGTICGLVGVILDISERKRTEEALRVFIHAVSHDLRNPVQGTVMVLQNLLSQPDKNIALSRSILERMLQSSDRQLSLINSLMEAHVSETQGMVLQRQPIQLSEVIEDAIADLQPMLTANQATLTNLVTNELPIIQADPTQLWRVFSNLIVNAIKHNPPGLLLRIEAIYQGDKIYCSVADNGVGINPQQTQRLFDLYYHSTNIRYSLSLGLGLYLCKQIISAHGGEIGVHTAPQAGSTFWFTLPVH</sequence>
<evidence type="ECO:0000313" key="11">
    <source>
        <dbReference type="EMBL" id="QXE26458.1"/>
    </source>
</evidence>
<proteinExistence type="predicted"/>
<dbReference type="PRINTS" id="PR00344">
    <property type="entry name" value="BCTRLSENSOR"/>
</dbReference>
<dbReference type="SUPFAM" id="SSF47384">
    <property type="entry name" value="Homodimeric domain of signal transducing histidine kinase"/>
    <property type="match status" value="1"/>
</dbReference>
<dbReference type="InterPro" id="IPR013656">
    <property type="entry name" value="PAS_4"/>
</dbReference>
<name>A0A975Y7L4_9NOST</name>
<keyword evidence="4" id="KW-0808">Transferase</keyword>
<dbReference type="InterPro" id="IPR035965">
    <property type="entry name" value="PAS-like_dom_sf"/>
</dbReference>
<dbReference type="PROSITE" id="PS50109">
    <property type="entry name" value="HIS_KIN"/>
    <property type="match status" value="1"/>
</dbReference>
<dbReference type="SUPFAM" id="SSF55785">
    <property type="entry name" value="PYP-like sensor domain (PAS domain)"/>
    <property type="match status" value="2"/>
</dbReference>
<dbReference type="Pfam" id="PF02518">
    <property type="entry name" value="HATPase_c"/>
    <property type="match status" value="1"/>
</dbReference>
<protein>
    <recommendedName>
        <fullName evidence="2">histidine kinase</fullName>
        <ecNumber evidence="2">2.7.13.3</ecNumber>
    </recommendedName>
</protein>
<dbReference type="GO" id="GO:0009927">
    <property type="term" value="F:histidine phosphotransfer kinase activity"/>
    <property type="evidence" value="ECO:0007669"/>
    <property type="project" value="TreeGrafter"/>
</dbReference>
<dbReference type="InterPro" id="IPR000014">
    <property type="entry name" value="PAS"/>
</dbReference>
<dbReference type="Gene3D" id="3.30.450.20">
    <property type="entry name" value="PAS domain"/>
    <property type="match status" value="2"/>
</dbReference>
<feature type="transmembrane region" description="Helical" evidence="7">
    <location>
        <begin position="166"/>
        <end position="193"/>
    </location>
</feature>
<dbReference type="Pfam" id="PF00512">
    <property type="entry name" value="HisKA"/>
    <property type="match status" value="1"/>
</dbReference>
<dbReference type="InterPro" id="IPR005467">
    <property type="entry name" value="His_kinase_dom"/>
</dbReference>
<reference evidence="11" key="1">
    <citation type="submission" date="2017-04" db="EMBL/GenBank/DDBJ databases">
        <title>Genome deletions in a multicellular cyanobacterial endosymbiont for morphological adaptation in marine diatoms.</title>
        <authorList>
            <person name="Wang Y."/>
            <person name="Gao H."/>
            <person name="Li R."/>
            <person name="Xu X."/>
        </authorList>
    </citation>
    <scope>NUCLEOTIDE SEQUENCE</scope>
    <source>
        <strain evidence="11">FACHB 800</strain>
    </source>
</reference>
<feature type="domain" description="Histidine kinase" evidence="8">
    <location>
        <begin position="509"/>
        <end position="724"/>
    </location>
</feature>
<dbReference type="Pfam" id="PF08448">
    <property type="entry name" value="PAS_4"/>
    <property type="match status" value="1"/>
</dbReference>
<feature type="domain" description="PAS" evidence="9">
    <location>
        <begin position="380"/>
        <end position="450"/>
    </location>
</feature>
<dbReference type="CDD" id="cd00075">
    <property type="entry name" value="HATPase"/>
    <property type="match status" value="1"/>
</dbReference>
<dbReference type="PROSITE" id="PS50112">
    <property type="entry name" value="PAS"/>
    <property type="match status" value="2"/>
</dbReference>
<evidence type="ECO:0000256" key="7">
    <source>
        <dbReference type="SAM" id="Phobius"/>
    </source>
</evidence>
<dbReference type="CDD" id="cd00082">
    <property type="entry name" value="HisKA"/>
    <property type="match status" value="1"/>
</dbReference>
<dbReference type="InterPro" id="IPR004358">
    <property type="entry name" value="Sig_transdc_His_kin-like_C"/>
</dbReference>
<dbReference type="Gene3D" id="3.30.565.10">
    <property type="entry name" value="Histidine kinase-like ATPase, C-terminal domain"/>
    <property type="match status" value="1"/>
</dbReference>
<dbReference type="Pfam" id="PF13426">
    <property type="entry name" value="PAS_9"/>
    <property type="match status" value="1"/>
</dbReference>
<evidence type="ECO:0000259" key="8">
    <source>
        <dbReference type="PROSITE" id="PS50109"/>
    </source>
</evidence>
<evidence type="ECO:0000256" key="5">
    <source>
        <dbReference type="ARBA" id="ARBA00022777"/>
    </source>
</evidence>